<evidence type="ECO:0000256" key="1">
    <source>
        <dbReference type="ARBA" id="ARBA00010759"/>
    </source>
</evidence>
<dbReference type="Gene3D" id="3.90.45.10">
    <property type="entry name" value="Peptide deformylase"/>
    <property type="match status" value="1"/>
</dbReference>
<accession>A0A3B0TER1</accession>
<dbReference type="SUPFAM" id="SSF56420">
    <property type="entry name" value="Peptide deformylase"/>
    <property type="match status" value="1"/>
</dbReference>
<keyword evidence="2" id="KW-0378">Hydrolase</keyword>
<dbReference type="PANTHER" id="PTHR10458:SF22">
    <property type="entry name" value="PEPTIDE DEFORMYLASE"/>
    <property type="match status" value="1"/>
</dbReference>
<proteinExistence type="inferred from homology"/>
<gene>
    <name evidence="2" type="ORF">MNBD_ALPHA09-2165</name>
</gene>
<dbReference type="CDD" id="cd00487">
    <property type="entry name" value="Pep_deformylase"/>
    <property type="match status" value="1"/>
</dbReference>
<dbReference type="NCBIfam" id="NF001159">
    <property type="entry name" value="PRK00150.1-3"/>
    <property type="match status" value="1"/>
</dbReference>
<organism evidence="2">
    <name type="scientific">hydrothermal vent metagenome</name>
    <dbReference type="NCBI Taxonomy" id="652676"/>
    <lineage>
        <taxon>unclassified sequences</taxon>
        <taxon>metagenomes</taxon>
        <taxon>ecological metagenomes</taxon>
    </lineage>
</organism>
<dbReference type="InterPro" id="IPR036821">
    <property type="entry name" value="Peptide_deformylase_sf"/>
</dbReference>
<dbReference type="InterPro" id="IPR023635">
    <property type="entry name" value="Peptide_deformylase"/>
</dbReference>
<reference evidence="2" key="1">
    <citation type="submission" date="2018-06" db="EMBL/GenBank/DDBJ databases">
        <authorList>
            <person name="Zhirakovskaya E."/>
        </authorList>
    </citation>
    <scope>NUCLEOTIDE SEQUENCE</scope>
</reference>
<evidence type="ECO:0000313" key="2">
    <source>
        <dbReference type="EMBL" id="VAW14633.1"/>
    </source>
</evidence>
<comment type="similarity">
    <text evidence="1">Belongs to the polypeptide deformylase family.</text>
</comment>
<dbReference type="NCBIfam" id="TIGR00079">
    <property type="entry name" value="pept_deformyl"/>
    <property type="match status" value="1"/>
</dbReference>
<name>A0A3B0TER1_9ZZZZ</name>
<dbReference type="GO" id="GO:0042586">
    <property type="term" value="F:peptide deformylase activity"/>
    <property type="evidence" value="ECO:0007669"/>
    <property type="project" value="UniProtKB-EC"/>
</dbReference>
<dbReference type="Pfam" id="PF01327">
    <property type="entry name" value="Pep_deformylase"/>
    <property type="match status" value="1"/>
</dbReference>
<protein>
    <submittedName>
        <fullName evidence="2">Peptide deformylase</fullName>
        <ecNumber evidence="2">3.5.1.88</ecNumber>
    </submittedName>
</protein>
<dbReference type="EC" id="3.5.1.88" evidence="2"/>
<sequence>MTIRPIICIPDPRLRQVSKPVAKVDAKVRALMDDMMETMHDAPGIGLAAIQIAVPLRVIVIDCAEREDEDLQGEGLARKTEPLFFVNPEIIWTSEAMSEHEEGCLSIPEYFEMVERPAKARVRFEDYHGKPQELHCEGLLATCIQHEVDHLNGVLFIDYLSRLKRDRVMKKFQKAAQRAAKESAQEAT</sequence>
<dbReference type="PRINTS" id="PR01576">
    <property type="entry name" value="PDEFORMYLASE"/>
</dbReference>
<dbReference type="EMBL" id="UOEM01000076">
    <property type="protein sequence ID" value="VAW14633.1"/>
    <property type="molecule type" value="Genomic_DNA"/>
</dbReference>
<dbReference type="PIRSF" id="PIRSF004749">
    <property type="entry name" value="Pep_def"/>
    <property type="match status" value="1"/>
</dbReference>
<dbReference type="HAMAP" id="MF_00163">
    <property type="entry name" value="Pep_deformylase"/>
    <property type="match status" value="1"/>
</dbReference>
<dbReference type="AlphaFoldDB" id="A0A3B0TER1"/>
<dbReference type="PANTHER" id="PTHR10458">
    <property type="entry name" value="PEPTIDE DEFORMYLASE"/>
    <property type="match status" value="1"/>
</dbReference>